<proteinExistence type="predicted"/>
<dbReference type="EMBL" id="BKCJ011327541">
    <property type="protein sequence ID" value="GFD21138.1"/>
    <property type="molecule type" value="Genomic_DNA"/>
</dbReference>
<protein>
    <submittedName>
        <fullName evidence="2">Uncharacterized protein</fullName>
    </submittedName>
</protein>
<organism evidence="2">
    <name type="scientific">Tanacetum cinerariifolium</name>
    <name type="common">Dalmatian daisy</name>
    <name type="synonym">Chrysanthemum cinerariifolium</name>
    <dbReference type="NCBI Taxonomy" id="118510"/>
    <lineage>
        <taxon>Eukaryota</taxon>
        <taxon>Viridiplantae</taxon>
        <taxon>Streptophyta</taxon>
        <taxon>Embryophyta</taxon>
        <taxon>Tracheophyta</taxon>
        <taxon>Spermatophyta</taxon>
        <taxon>Magnoliopsida</taxon>
        <taxon>eudicotyledons</taxon>
        <taxon>Gunneridae</taxon>
        <taxon>Pentapetalae</taxon>
        <taxon>asterids</taxon>
        <taxon>campanulids</taxon>
        <taxon>Asterales</taxon>
        <taxon>Asteraceae</taxon>
        <taxon>Asteroideae</taxon>
        <taxon>Anthemideae</taxon>
        <taxon>Anthemidinae</taxon>
        <taxon>Tanacetum</taxon>
    </lineage>
</organism>
<reference evidence="2" key="1">
    <citation type="journal article" date="2019" name="Sci. Rep.">
        <title>Draft genome of Tanacetum cinerariifolium, the natural source of mosquito coil.</title>
        <authorList>
            <person name="Yamashiro T."/>
            <person name="Shiraishi A."/>
            <person name="Satake H."/>
            <person name="Nakayama K."/>
        </authorList>
    </citation>
    <scope>NUCLEOTIDE SEQUENCE</scope>
</reference>
<dbReference type="AlphaFoldDB" id="A0A699UIM6"/>
<comment type="caution">
    <text evidence="2">The sequence shown here is derived from an EMBL/GenBank/DDBJ whole genome shotgun (WGS) entry which is preliminary data.</text>
</comment>
<evidence type="ECO:0000256" key="1">
    <source>
        <dbReference type="SAM" id="MobiDB-lite"/>
    </source>
</evidence>
<feature type="non-terminal residue" evidence="2">
    <location>
        <position position="29"/>
    </location>
</feature>
<gene>
    <name evidence="2" type="ORF">Tci_893107</name>
</gene>
<evidence type="ECO:0000313" key="2">
    <source>
        <dbReference type="EMBL" id="GFD21138.1"/>
    </source>
</evidence>
<feature type="region of interest" description="Disordered" evidence="1">
    <location>
        <begin position="1"/>
        <end position="29"/>
    </location>
</feature>
<accession>A0A699UIM6</accession>
<name>A0A699UIM6_TANCI</name>
<sequence length="29" mass="3031">MMASIDEDVKKSSLADQDDFGSGVSSLVV</sequence>